<dbReference type="InterPro" id="IPR036047">
    <property type="entry name" value="F-box-like_dom_sf"/>
</dbReference>
<name>M1WBW4_CLAP2</name>
<dbReference type="InterPro" id="IPR001810">
    <property type="entry name" value="F-box_dom"/>
</dbReference>
<dbReference type="HOGENOM" id="CLU_010622_0_0_1"/>
<dbReference type="InterPro" id="IPR011990">
    <property type="entry name" value="TPR-like_helical_dom_sf"/>
</dbReference>
<dbReference type="eggNOG" id="ENOG502S69X">
    <property type="taxonomic scope" value="Eukaryota"/>
</dbReference>
<dbReference type="SUPFAM" id="SSF48452">
    <property type="entry name" value="TPR-like"/>
    <property type="match status" value="1"/>
</dbReference>
<comment type="caution">
    <text evidence="2">The sequence shown here is derived from an EMBL/GenBank/DDBJ whole genome shotgun (WGS) entry which is preliminary data.</text>
</comment>
<evidence type="ECO:0000313" key="3">
    <source>
        <dbReference type="Proteomes" id="UP000016801"/>
    </source>
</evidence>
<proteinExistence type="predicted"/>
<reference evidence="2 3" key="1">
    <citation type="journal article" date="2013" name="PLoS Genet.">
        <title>Plant-symbiotic fungi as chemical engineers: Multi-genome analysis of the Clavicipitaceae reveals dynamics of alkaloid loci.</title>
        <authorList>
            <person name="Schardl C.L."/>
            <person name="Young C.A."/>
            <person name="Hesse U."/>
            <person name="Amyotte S.G."/>
            <person name="Andreeva K."/>
            <person name="Calie P.J."/>
            <person name="Fleetwood D.J."/>
            <person name="Haws D.C."/>
            <person name="Moore N."/>
            <person name="Oeser B."/>
            <person name="Panaccione D.G."/>
            <person name="Schweri K.K."/>
            <person name="Voisey C.R."/>
            <person name="Farman M.L."/>
            <person name="Jaromczyk J.W."/>
            <person name="Roe B.A."/>
            <person name="O'Sullivan D.M."/>
            <person name="Scott B."/>
            <person name="Tudzynski P."/>
            <person name="An Z."/>
            <person name="Arnaoudova E.G."/>
            <person name="Bullock C.T."/>
            <person name="Charlton N.D."/>
            <person name="Chen L."/>
            <person name="Cox M."/>
            <person name="Dinkins R.D."/>
            <person name="Florea S."/>
            <person name="Glenn A.E."/>
            <person name="Gordon A."/>
            <person name="Gueldener U."/>
            <person name="Harris D.R."/>
            <person name="Hollin W."/>
            <person name="Jaromczyk J."/>
            <person name="Johnson R.D."/>
            <person name="Khan A.K."/>
            <person name="Leistner E."/>
            <person name="Leuchtmann A."/>
            <person name="Li C."/>
            <person name="Liu J."/>
            <person name="Liu J."/>
            <person name="Liu M."/>
            <person name="Mace W."/>
            <person name="Machado C."/>
            <person name="Nagabhyru P."/>
            <person name="Pan J."/>
            <person name="Schmid J."/>
            <person name="Sugawara K."/>
            <person name="Steiner U."/>
            <person name="Takach J.E."/>
            <person name="Tanaka E."/>
            <person name="Webb J.S."/>
            <person name="Wilson E.V."/>
            <person name="Wiseman J.L."/>
            <person name="Yoshida R."/>
            <person name="Zeng Z."/>
        </authorList>
    </citation>
    <scope>NUCLEOTIDE SEQUENCE [LARGE SCALE GENOMIC DNA]</scope>
    <source>
        <strain evidence="2 3">20.1</strain>
    </source>
</reference>
<gene>
    <name evidence="2" type="ORF">CPUR_07788</name>
</gene>
<organism evidence="2 3">
    <name type="scientific">Claviceps purpurea (strain 20.1)</name>
    <name type="common">Ergot fungus</name>
    <name type="synonym">Sphacelia segetum</name>
    <dbReference type="NCBI Taxonomy" id="1111077"/>
    <lineage>
        <taxon>Eukaryota</taxon>
        <taxon>Fungi</taxon>
        <taxon>Dikarya</taxon>
        <taxon>Ascomycota</taxon>
        <taxon>Pezizomycotina</taxon>
        <taxon>Sordariomycetes</taxon>
        <taxon>Hypocreomycetidae</taxon>
        <taxon>Hypocreales</taxon>
        <taxon>Clavicipitaceae</taxon>
        <taxon>Claviceps</taxon>
    </lineage>
</organism>
<dbReference type="InterPro" id="IPR032675">
    <property type="entry name" value="LRR_dom_sf"/>
</dbReference>
<dbReference type="Gene3D" id="3.80.10.10">
    <property type="entry name" value="Ribonuclease Inhibitor"/>
    <property type="match status" value="1"/>
</dbReference>
<dbReference type="CDD" id="cd09917">
    <property type="entry name" value="F-box_SF"/>
    <property type="match status" value="1"/>
</dbReference>
<dbReference type="OrthoDB" id="2254954at2759"/>
<keyword evidence="3" id="KW-1185">Reference proteome</keyword>
<dbReference type="PROSITE" id="PS50181">
    <property type="entry name" value="FBOX"/>
    <property type="match status" value="1"/>
</dbReference>
<dbReference type="SUPFAM" id="SSF52047">
    <property type="entry name" value="RNI-like"/>
    <property type="match status" value="1"/>
</dbReference>
<dbReference type="AlphaFoldDB" id="M1WBW4"/>
<protein>
    <recommendedName>
        <fullName evidence="1">F-box domain-containing protein</fullName>
    </recommendedName>
</protein>
<evidence type="ECO:0000259" key="1">
    <source>
        <dbReference type="PROSITE" id="PS50181"/>
    </source>
</evidence>
<dbReference type="Gene3D" id="1.25.40.10">
    <property type="entry name" value="Tetratricopeptide repeat domain"/>
    <property type="match status" value="1"/>
</dbReference>
<dbReference type="Gene3D" id="1.20.1280.50">
    <property type="match status" value="1"/>
</dbReference>
<dbReference type="STRING" id="1111077.M1WBW4"/>
<dbReference type="Proteomes" id="UP000016801">
    <property type="component" value="Unassembled WGS sequence"/>
</dbReference>
<dbReference type="Pfam" id="PF12937">
    <property type="entry name" value="F-box-like"/>
    <property type="match status" value="1"/>
</dbReference>
<dbReference type="EMBL" id="CAGA01000068">
    <property type="protein sequence ID" value="CCE33860.1"/>
    <property type="molecule type" value="Genomic_DNA"/>
</dbReference>
<dbReference type="SMART" id="SM00028">
    <property type="entry name" value="TPR"/>
    <property type="match status" value="2"/>
</dbReference>
<dbReference type="InterPro" id="IPR019734">
    <property type="entry name" value="TPR_rpt"/>
</dbReference>
<feature type="domain" description="F-box" evidence="1">
    <location>
        <begin position="173"/>
        <end position="222"/>
    </location>
</feature>
<dbReference type="SUPFAM" id="SSF81383">
    <property type="entry name" value="F-box domain"/>
    <property type="match status" value="1"/>
</dbReference>
<sequence>MADLIRHGRQSYLAKKYSRASAFFTRAICICPCARGVKRDRCTCKNYEAVAAQGGSIVREAMYTCHCDVGRTFSKCDNVYHIQALNSRAATYGALGKLDRAVKDAEWMLELAPRLPDGYLRLGNIARLQKNDEYAWKVYTAGIEANSDTVVDSSPKLQQLYGARNPLNQRFFRQDPLRLPVEIVGLIFSYLSWTEILLVLRVSRKWKRELTSPVHGILWRTIHFPRESFKTMPRPGQVKNILSWAGDGGARKIMIDIGAGFPEPLMMQLLESSPSLENLEFHQPSDLSLPRNRKLWNQLRDVSISSESHSFCYSEVDSPGGFPRMFLQNAGSSLENLNLRGIPSQWYLEMASIPFLPNLKTLRLYATEDDDDMAFPIFSLSIPFPRLEQLDINDLLYLGLEPTEIWRGKWHDVWPHLKVLWFRSLFWSLGSDYESEISLMAIRYLTSLNSLQHIYLDFESEDWPHLFRDSHGLLSDLDVLQYSPSKNLRSCIINTPISPEGARSLVSNAIKTGQLTSFDLVFPVDHSERNFGETSIRHLKGYEWMRGSPSIHTLGCYEFRFPFDAETDDDMPLPQFLATFPNLRTLKISSLEYDTLEFAEVVVAVLEVTRLNTIYTPLVNGVFLDQLRELAQQQYGVQLLACYPEEPWPVPLGP</sequence>
<dbReference type="VEuPathDB" id="FungiDB:CPUR_07788"/>
<evidence type="ECO:0000313" key="2">
    <source>
        <dbReference type="EMBL" id="CCE33860.1"/>
    </source>
</evidence>
<accession>M1WBW4</accession>